<evidence type="ECO:0000256" key="2">
    <source>
        <dbReference type="SAM" id="Phobius"/>
    </source>
</evidence>
<dbReference type="InterPro" id="IPR036249">
    <property type="entry name" value="Thioredoxin-like_sf"/>
</dbReference>
<dbReference type="PROSITE" id="PS00194">
    <property type="entry name" value="THIOREDOXIN_1"/>
    <property type="match status" value="1"/>
</dbReference>
<sequence>MSLSSSQNETKRCKLFHSRLRKCLRLKLWKNLGRRQQLDAWVLGPLVLQKSVLLIAIAILAGFAVMKLRLRHKLDSDNKSYDRAFEALLIWLLTWKLSLLLSDPQSVIESPLSLLYFSGGEQGAWIGAATAGGYVWLRDHKSPMWGQYIDSWLVSLFWGYMVYRVFKLIFEEGNVATNGLLLVVGAVVAAIGWKGRIPEGRKKMQQLFLAFVLGHALISVLATNTWEKALLSGDLAHEGTGIATGTRVGERAPDFELEALGGGQIKLSDYRGKKVLVNFWATWCPPCRVEMPHMQRFYSEYKDQNVVILSVNATQTEASRFVINAFVNHGGLTFPIVLDAVGDVGKTYKVLAYPATYLVDEQGIIRKKVQGPMNEDSLKRAVR</sequence>
<dbReference type="PROSITE" id="PS51352">
    <property type="entry name" value="THIOREDOXIN_2"/>
    <property type="match status" value="1"/>
</dbReference>
<protein>
    <submittedName>
        <fullName evidence="4">Redoxin domain-containing protein</fullName>
    </submittedName>
</protein>
<dbReference type="Gene3D" id="3.40.30.10">
    <property type="entry name" value="Glutaredoxin"/>
    <property type="match status" value="1"/>
</dbReference>
<dbReference type="EMBL" id="WHOD01000049">
    <property type="protein sequence ID" value="NOU93563.1"/>
    <property type="molecule type" value="Genomic_DNA"/>
</dbReference>
<proteinExistence type="predicted"/>
<accession>A0A972K162</accession>
<keyword evidence="5" id="KW-1185">Reference proteome</keyword>
<dbReference type="SUPFAM" id="SSF52833">
    <property type="entry name" value="Thioredoxin-like"/>
    <property type="match status" value="1"/>
</dbReference>
<evidence type="ECO:0000259" key="3">
    <source>
        <dbReference type="PROSITE" id="PS51352"/>
    </source>
</evidence>
<dbReference type="CDD" id="cd02966">
    <property type="entry name" value="TlpA_like_family"/>
    <property type="match status" value="1"/>
</dbReference>
<feature type="transmembrane region" description="Helical" evidence="2">
    <location>
        <begin position="149"/>
        <end position="170"/>
    </location>
</feature>
<evidence type="ECO:0000256" key="1">
    <source>
        <dbReference type="ARBA" id="ARBA00023157"/>
    </source>
</evidence>
<dbReference type="PANTHER" id="PTHR42852:SF1">
    <property type="entry name" value="THIOREDOXIN-LIKE PROTEIN YNEN"/>
    <property type="match status" value="1"/>
</dbReference>
<dbReference type="AlphaFoldDB" id="A0A972K162"/>
<dbReference type="InterPro" id="IPR013766">
    <property type="entry name" value="Thioredoxin_domain"/>
</dbReference>
<keyword evidence="2" id="KW-0472">Membrane</keyword>
<organism evidence="4 5">
    <name type="scientific">Paenibacillus foliorum</name>
    <dbReference type="NCBI Taxonomy" id="2654974"/>
    <lineage>
        <taxon>Bacteria</taxon>
        <taxon>Bacillati</taxon>
        <taxon>Bacillota</taxon>
        <taxon>Bacilli</taxon>
        <taxon>Bacillales</taxon>
        <taxon>Paenibacillaceae</taxon>
        <taxon>Paenibacillus</taxon>
    </lineage>
</organism>
<feature type="domain" description="Thioredoxin" evidence="3">
    <location>
        <begin position="246"/>
        <end position="383"/>
    </location>
</feature>
<dbReference type="InterPro" id="IPR017937">
    <property type="entry name" value="Thioredoxin_CS"/>
</dbReference>
<evidence type="ECO:0000313" key="4">
    <source>
        <dbReference type="EMBL" id="NOU93563.1"/>
    </source>
</evidence>
<keyword evidence="2" id="KW-1133">Transmembrane helix</keyword>
<keyword evidence="2" id="KW-0812">Transmembrane</keyword>
<dbReference type="Pfam" id="PF00578">
    <property type="entry name" value="AhpC-TSA"/>
    <property type="match status" value="1"/>
</dbReference>
<reference evidence="4" key="1">
    <citation type="submission" date="2019-10" db="EMBL/GenBank/DDBJ databases">
        <title>Description of Paenibacillus glebae sp. nov.</title>
        <authorList>
            <person name="Carlier A."/>
            <person name="Qi S."/>
        </authorList>
    </citation>
    <scope>NUCLEOTIDE SEQUENCE</scope>
    <source>
        <strain evidence="4">LMG 31456</strain>
    </source>
</reference>
<dbReference type="GO" id="GO:0016491">
    <property type="term" value="F:oxidoreductase activity"/>
    <property type="evidence" value="ECO:0007669"/>
    <property type="project" value="InterPro"/>
</dbReference>
<dbReference type="InterPro" id="IPR000866">
    <property type="entry name" value="AhpC/TSA"/>
</dbReference>
<comment type="caution">
    <text evidence="4">The sequence shown here is derived from an EMBL/GenBank/DDBJ whole genome shotgun (WGS) entry which is preliminary data.</text>
</comment>
<gene>
    <name evidence="4" type="ORF">GC093_10070</name>
</gene>
<keyword evidence="1" id="KW-1015">Disulfide bond</keyword>
<feature type="transmembrane region" description="Helical" evidence="2">
    <location>
        <begin position="176"/>
        <end position="195"/>
    </location>
</feature>
<dbReference type="GO" id="GO:0016209">
    <property type="term" value="F:antioxidant activity"/>
    <property type="evidence" value="ECO:0007669"/>
    <property type="project" value="InterPro"/>
</dbReference>
<feature type="transmembrane region" description="Helical" evidence="2">
    <location>
        <begin position="207"/>
        <end position="226"/>
    </location>
</feature>
<feature type="transmembrane region" description="Helical" evidence="2">
    <location>
        <begin position="40"/>
        <end position="63"/>
    </location>
</feature>
<dbReference type="Proteomes" id="UP000641588">
    <property type="component" value="Unassembled WGS sequence"/>
</dbReference>
<name>A0A972K162_9BACL</name>
<dbReference type="InterPro" id="IPR050553">
    <property type="entry name" value="Thioredoxin_ResA/DsbE_sf"/>
</dbReference>
<dbReference type="PANTHER" id="PTHR42852">
    <property type="entry name" value="THIOL:DISULFIDE INTERCHANGE PROTEIN DSBE"/>
    <property type="match status" value="1"/>
</dbReference>
<evidence type="ECO:0000313" key="5">
    <source>
        <dbReference type="Proteomes" id="UP000641588"/>
    </source>
</evidence>